<dbReference type="RefSeq" id="WP_203379365.1">
    <property type="nucleotide sequence ID" value="NZ_JAENHP010000010.1"/>
</dbReference>
<dbReference type="PROSITE" id="PS51257">
    <property type="entry name" value="PROKAR_LIPOPROTEIN"/>
    <property type="match status" value="1"/>
</dbReference>
<keyword evidence="4" id="KW-1185">Reference proteome</keyword>
<feature type="compositionally biased region" description="Low complexity" evidence="1">
    <location>
        <begin position="41"/>
        <end position="51"/>
    </location>
</feature>
<gene>
    <name evidence="3" type="ORF">JIG36_27855</name>
</gene>
<sequence length="168" mass="17404">MPEAMMRQKTCLLYAGVAVLMAAMSACAGSKDTATDDAAAAPVSAAPVAPDQPTTMRPEFAEPRPDHVLQIAVKSATRTGDRIELVLNGTYGGNRTTQWDMTSVEAGTDTSACQVSADPGFPRGASLPRSVVTGTWALTCPGGGPVRLTVDPFGGLLDSDSSFRITLS</sequence>
<accession>A0ABS2AJ27</accession>
<comment type="caution">
    <text evidence="3">The sequence shown here is derived from an EMBL/GenBank/DDBJ whole genome shotgun (WGS) entry which is preliminary data.</text>
</comment>
<proteinExistence type="predicted"/>
<evidence type="ECO:0000313" key="3">
    <source>
        <dbReference type="EMBL" id="MBM2619373.1"/>
    </source>
</evidence>
<dbReference type="Proteomes" id="UP000632138">
    <property type="component" value="Unassembled WGS sequence"/>
</dbReference>
<feature type="chain" id="PRO_5045442415" evidence="2">
    <location>
        <begin position="29"/>
        <end position="168"/>
    </location>
</feature>
<feature type="region of interest" description="Disordered" evidence="1">
    <location>
        <begin position="41"/>
        <end position="60"/>
    </location>
</feature>
<name>A0ABS2AJ27_9ACTN</name>
<protein>
    <submittedName>
        <fullName evidence="3">Uncharacterized protein</fullName>
    </submittedName>
</protein>
<dbReference type="EMBL" id="JAENHP010000010">
    <property type="protein sequence ID" value="MBM2619373.1"/>
    <property type="molecule type" value="Genomic_DNA"/>
</dbReference>
<evidence type="ECO:0000313" key="4">
    <source>
        <dbReference type="Proteomes" id="UP000632138"/>
    </source>
</evidence>
<keyword evidence="2" id="KW-0732">Signal</keyword>
<evidence type="ECO:0000256" key="1">
    <source>
        <dbReference type="SAM" id="MobiDB-lite"/>
    </source>
</evidence>
<organism evidence="3 4">
    <name type="scientific">Paractinoplanes ovalisporus</name>
    <dbReference type="NCBI Taxonomy" id="2810368"/>
    <lineage>
        <taxon>Bacteria</taxon>
        <taxon>Bacillati</taxon>
        <taxon>Actinomycetota</taxon>
        <taxon>Actinomycetes</taxon>
        <taxon>Micromonosporales</taxon>
        <taxon>Micromonosporaceae</taxon>
        <taxon>Paractinoplanes</taxon>
    </lineage>
</organism>
<evidence type="ECO:0000256" key="2">
    <source>
        <dbReference type="SAM" id="SignalP"/>
    </source>
</evidence>
<reference evidence="3 4" key="1">
    <citation type="submission" date="2021-01" db="EMBL/GenBank/DDBJ databases">
        <title>Actinoplanes sp. nov. LDG1-06 isolated from lichen.</title>
        <authorList>
            <person name="Saeng-In P."/>
            <person name="Phongsopitanun W."/>
            <person name="Kanchanasin P."/>
            <person name="Yuki M."/>
            <person name="Kudo T."/>
            <person name="Ohkuma M."/>
            <person name="Tanasupawat S."/>
        </authorList>
    </citation>
    <scope>NUCLEOTIDE SEQUENCE [LARGE SCALE GENOMIC DNA]</scope>
    <source>
        <strain evidence="3 4">LDG1-06</strain>
    </source>
</reference>
<feature type="signal peptide" evidence="2">
    <location>
        <begin position="1"/>
        <end position="28"/>
    </location>
</feature>